<organism evidence="3">
    <name type="scientific">Euphysa aurata</name>
    <dbReference type="NCBI Taxonomy" id="576745"/>
    <lineage>
        <taxon>Eukaryota</taxon>
        <taxon>Metazoa</taxon>
        <taxon>Cnidaria</taxon>
        <taxon>Hydrozoa</taxon>
        <taxon>Hydroidolina</taxon>
        <taxon>Anthoathecata</taxon>
        <taxon>Aplanulata</taxon>
        <taxon>Corymorphidae</taxon>
        <taxon>Euphysa</taxon>
    </lineage>
</organism>
<keyword evidence="2 3" id="KW-0496">Mitochondrion</keyword>
<keyword evidence="2" id="KW-0472">Membrane</keyword>
<feature type="transmembrane region" description="Helical" evidence="2">
    <location>
        <begin position="141"/>
        <end position="164"/>
    </location>
</feature>
<keyword evidence="2" id="KW-1133">Transmembrane helix</keyword>
<comment type="similarity">
    <text evidence="2">Belongs to the complex I subunit 6 family.</text>
</comment>
<accession>A0A0S2IB42</accession>
<comment type="subcellular location">
    <subcellularLocation>
        <location evidence="2">Mitochondrion membrane</location>
        <topology evidence="2">Multi-pass membrane protein</topology>
    </subcellularLocation>
</comment>
<keyword evidence="2" id="KW-1278">Translocase</keyword>
<evidence type="ECO:0000256" key="2">
    <source>
        <dbReference type="RuleBase" id="RU004430"/>
    </source>
</evidence>
<keyword evidence="2" id="KW-0679">Respiratory chain</keyword>
<dbReference type="GO" id="GO:0031966">
    <property type="term" value="C:mitochondrial membrane"/>
    <property type="evidence" value="ECO:0007669"/>
    <property type="project" value="UniProtKB-SubCell"/>
</dbReference>
<reference evidence="3" key="1">
    <citation type="journal article" date="2015" name="PeerJ">
        <title>Phylogenetic analysis of higher-level relationships within Hydroidolina (Cnidaria: Hydrozoa) using mitochondrial genome data and insight into their mitochondrial transcription.</title>
        <authorList>
            <person name="Kayal E."/>
            <person name="Bentlage B."/>
            <person name="Cartwright P."/>
            <person name="Yanagihara A.A."/>
            <person name="Lindsay D.J."/>
            <person name="Hopcroft R.R."/>
            <person name="Collins A.G."/>
        </authorList>
    </citation>
    <scope>NUCLEOTIDE SEQUENCE</scope>
</reference>
<sequence length="184" mass="21670">MNELFFIYSILVTLSTLMTINSLNPIYAIFWLVLLFIFSSWLLILLDLEFFPLIIIIIYVGAMTILFLFVIMMLNIIELKKIESVNNSIPLIIIFICLFLIKLLFIEENNFDLLNYSKDWVINFNWKSQIQVISCLIYMDYYLPIFYISILLLIAMIGAIILSLEKSKKSKTQILSIQHSRIIY</sequence>
<keyword evidence="2" id="KW-0830">Ubiquinone</keyword>
<dbReference type="InterPro" id="IPR042106">
    <property type="entry name" value="Nuo/plastoQ_OxRdtase_6_NuoJ"/>
</dbReference>
<keyword evidence="2" id="KW-0813">Transport</keyword>
<keyword evidence="2" id="KW-0812">Transmembrane</keyword>
<evidence type="ECO:0000256" key="1">
    <source>
        <dbReference type="ARBA" id="ARBA00021095"/>
    </source>
</evidence>
<dbReference type="Gene3D" id="1.20.120.1200">
    <property type="entry name" value="NADH-ubiquinone/plastoquinone oxidoreductase chain 6, subunit NuoJ"/>
    <property type="match status" value="1"/>
</dbReference>
<keyword evidence="2" id="KW-0520">NAD</keyword>
<dbReference type="InterPro" id="IPR001457">
    <property type="entry name" value="NADH_UbQ/plastoQ_OxRdtase_su6"/>
</dbReference>
<name>A0A0S2IB42_9CNID</name>
<keyword evidence="2" id="KW-0249">Electron transport</keyword>
<gene>
    <name evidence="3" type="primary">nad6</name>
</gene>
<evidence type="ECO:0000313" key="3">
    <source>
        <dbReference type="EMBL" id="ALO20744.1"/>
    </source>
</evidence>
<dbReference type="PANTHER" id="PTHR33269:SF17">
    <property type="entry name" value="NADH-UBIQUINONE OXIDOREDUCTASE CHAIN 6"/>
    <property type="match status" value="1"/>
</dbReference>
<protein>
    <recommendedName>
        <fullName evidence="1 2">NADH-ubiquinone oxidoreductase chain 6</fullName>
        <ecNumber evidence="2">7.1.1.2</ecNumber>
    </recommendedName>
</protein>
<dbReference type="EMBL" id="KT809330">
    <property type="protein sequence ID" value="ALO20744.1"/>
    <property type="molecule type" value="Genomic_DNA"/>
</dbReference>
<dbReference type="GO" id="GO:0008137">
    <property type="term" value="F:NADH dehydrogenase (ubiquinone) activity"/>
    <property type="evidence" value="ECO:0007669"/>
    <property type="project" value="UniProtKB-UniRule"/>
</dbReference>
<proteinExistence type="inferred from homology"/>
<dbReference type="EC" id="7.1.1.2" evidence="2"/>
<dbReference type="AlphaFoldDB" id="A0A0S2IB42"/>
<comment type="function">
    <text evidence="2">Core subunit of the mitochondrial membrane respiratory chain NADH dehydrogenase (Complex I) which catalyzes electron transfer from NADH through the respiratory chain, using ubiquinone as an electron acceptor. Essential for the catalytic activity and assembly of complex I.</text>
</comment>
<comment type="catalytic activity">
    <reaction evidence="2">
        <text>a ubiquinone + NADH + 5 H(+)(in) = a ubiquinol + NAD(+) + 4 H(+)(out)</text>
        <dbReference type="Rhea" id="RHEA:29091"/>
        <dbReference type="Rhea" id="RHEA-COMP:9565"/>
        <dbReference type="Rhea" id="RHEA-COMP:9566"/>
        <dbReference type="ChEBI" id="CHEBI:15378"/>
        <dbReference type="ChEBI" id="CHEBI:16389"/>
        <dbReference type="ChEBI" id="CHEBI:17976"/>
        <dbReference type="ChEBI" id="CHEBI:57540"/>
        <dbReference type="ChEBI" id="CHEBI:57945"/>
        <dbReference type="EC" id="7.1.1.2"/>
    </reaction>
</comment>
<feature type="transmembrane region" description="Helical" evidence="2">
    <location>
        <begin position="6"/>
        <end position="23"/>
    </location>
</feature>
<feature type="transmembrane region" description="Helical" evidence="2">
    <location>
        <begin position="52"/>
        <end position="77"/>
    </location>
</feature>
<dbReference type="Pfam" id="PF00499">
    <property type="entry name" value="Oxidored_q3"/>
    <property type="match status" value="1"/>
</dbReference>
<dbReference type="PANTHER" id="PTHR33269">
    <property type="entry name" value="NADH-UBIQUINONE OXIDOREDUCTASE CHAIN 6"/>
    <property type="match status" value="1"/>
</dbReference>
<feature type="transmembrane region" description="Helical" evidence="2">
    <location>
        <begin position="89"/>
        <end position="106"/>
    </location>
</feature>
<feature type="transmembrane region" description="Helical" evidence="2">
    <location>
        <begin position="28"/>
        <end position="46"/>
    </location>
</feature>
<geneLocation type="mitochondrion" evidence="3"/>